<evidence type="ECO:0000313" key="13">
    <source>
        <dbReference type="Proteomes" id="UP000694941"/>
    </source>
</evidence>
<dbReference type="SUPFAM" id="SSF81340">
    <property type="entry name" value="Clc chloride channel"/>
    <property type="match status" value="1"/>
</dbReference>
<evidence type="ECO:0000256" key="6">
    <source>
        <dbReference type="ARBA" id="ARBA00023065"/>
    </source>
</evidence>
<sequence>MGSILSAAEDEEQEVLIRKELDSYVQPAISSSFPCDNVSEEENNLDSLFLAPSCFVFVPVAIGATLVAYLAPVAAGSGIPVIKCYLNGVKVPEVVRVKTFIVKAVGVVLSVVGGLAVGKEGPMIHCGAVIAAGISQGKSTTFRKDLKIFYRFREDHEKRDFVSAGAAAGVAAAFGAPVGGVLFSLEEGASFWNQTLTWSIFFCSMISAFTLNLVLSAYHNHPGQLSYSGLINFGKFDNISYSFVELPVYVLMGTIGGLFGALFNYLNHKLTVFRLRYLYLKWLQVTEASLVAMMTATVGFTMIYFSWDCQVLGSDPVEYALQFHCEDGKYSALGAIWFQTPEASVKSLFHDPPGSWTLTSLGIFFLFYFLLACWTYGLSVSSGLFIPTLLAGAAWGRIMGICAEWLFNGQDWVCPGKFALIGAASMLGGVVRMTISLTVILIEATGNITFGLPLMIVLMVAKWVGDYFNEGLYDIHVQLSSVPLLAWEPPPLSNNIYASEVMSHPVTTFCTVEKVGRIVETLTSEPHNGFPVVDSDEPASLSTNRTFGRFRGLILRWQLIVLLQHKVFNETAERQWANKKLTLNDFRDAYPRYPPIQRVHISPQEKEFSIDLRPFMNPSTYAVSHTASLPRIFRLFRALGLRHIVVVNDQHEVIGIVTRKDLARYRTWQHRGKMGLEELNIYVG</sequence>
<comment type="similarity">
    <text evidence="11">Belongs to the chloride channel (TC 2.A.49) family.</text>
</comment>
<feature type="transmembrane region" description="Helical" evidence="11">
    <location>
        <begin position="419"/>
        <end position="442"/>
    </location>
</feature>
<feature type="transmembrane region" description="Helical" evidence="11">
    <location>
        <begin position="196"/>
        <end position="218"/>
    </location>
</feature>
<feature type="transmembrane region" description="Helical" evidence="11">
    <location>
        <begin position="239"/>
        <end position="262"/>
    </location>
</feature>
<dbReference type="RefSeq" id="XP_022245786.1">
    <property type="nucleotide sequence ID" value="XM_022390078.1"/>
</dbReference>
<keyword evidence="3 11" id="KW-0812">Transmembrane</keyword>
<evidence type="ECO:0000256" key="3">
    <source>
        <dbReference type="ARBA" id="ARBA00022692"/>
    </source>
</evidence>
<dbReference type="CDD" id="cd04591">
    <property type="entry name" value="CBS_pair_voltage-gated_CLC_euk_bac"/>
    <property type="match status" value="1"/>
</dbReference>
<feature type="domain" description="CBS" evidence="12">
    <location>
        <begin position="616"/>
        <end position="674"/>
    </location>
</feature>
<dbReference type="Pfam" id="PF00654">
    <property type="entry name" value="Voltage_CLC"/>
    <property type="match status" value="1"/>
</dbReference>
<evidence type="ECO:0000256" key="11">
    <source>
        <dbReference type="RuleBase" id="RU361221"/>
    </source>
</evidence>
<feature type="transmembrane region" description="Helical" evidence="11">
    <location>
        <begin position="384"/>
        <end position="407"/>
    </location>
</feature>
<dbReference type="InterPro" id="IPR051280">
    <property type="entry name" value="Cl-channel/antiporter"/>
</dbReference>
<feature type="transmembrane region" description="Helical" evidence="11">
    <location>
        <begin position="49"/>
        <end position="71"/>
    </location>
</feature>
<evidence type="ECO:0000259" key="12">
    <source>
        <dbReference type="PROSITE" id="PS51371"/>
    </source>
</evidence>
<evidence type="ECO:0000256" key="1">
    <source>
        <dbReference type="ARBA" id="ARBA00004141"/>
    </source>
</evidence>
<feature type="transmembrane region" description="Helical" evidence="11">
    <location>
        <begin position="356"/>
        <end position="378"/>
    </location>
</feature>
<keyword evidence="6 11" id="KW-0406">Ion transport</keyword>
<dbReference type="SUPFAM" id="SSF54631">
    <property type="entry name" value="CBS-domain pair"/>
    <property type="match status" value="1"/>
</dbReference>
<keyword evidence="7 10" id="KW-0129">CBS domain</keyword>
<dbReference type="Gene3D" id="1.10.3080.10">
    <property type="entry name" value="Clc chloride channel"/>
    <property type="match status" value="1"/>
</dbReference>
<evidence type="ECO:0000256" key="7">
    <source>
        <dbReference type="ARBA" id="ARBA00023122"/>
    </source>
</evidence>
<accession>A0ABM1SQ80</accession>
<keyword evidence="9 11" id="KW-0868">Chloride</keyword>
<feature type="transmembrane region" description="Helical" evidence="11">
    <location>
        <begin position="448"/>
        <end position="465"/>
    </location>
</feature>
<dbReference type="InterPro" id="IPR014743">
    <property type="entry name" value="Cl-channel_core"/>
</dbReference>
<dbReference type="Proteomes" id="UP000694941">
    <property type="component" value="Unplaced"/>
</dbReference>
<dbReference type="Gene3D" id="3.10.580.10">
    <property type="entry name" value="CBS-domain"/>
    <property type="match status" value="1"/>
</dbReference>
<evidence type="ECO:0000256" key="2">
    <source>
        <dbReference type="ARBA" id="ARBA00022448"/>
    </source>
</evidence>
<protein>
    <recommendedName>
        <fullName evidence="11">Chloride channel protein</fullName>
    </recommendedName>
</protein>
<keyword evidence="2 11" id="KW-0813">Transport</keyword>
<dbReference type="PANTHER" id="PTHR11689">
    <property type="entry name" value="CHLORIDE CHANNEL PROTEIN CLC FAMILY MEMBER"/>
    <property type="match status" value="1"/>
</dbReference>
<evidence type="ECO:0000256" key="9">
    <source>
        <dbReference type="ARBA" id="ARBA00023214"/>
    </source>
</evidence>
<dbReference type="InterPro" id="IPR001807">
    <property type="entry name" value="ClC"/>
</dbReference>
<dbReference type="PROSITE" id="PS51371">
    <property type="entry name" value="CBS"/>
    <property type="match status" value="1"/>
</dbReference>
<dbReference type="PANTHER" id="PTHR11689:SF136">
    <property type="entry name" value="H(+)_CL(-) EXCHANGE TRANSPORTER 7"/>
    <property type="match status" value="1"/>
</dbReference>
<dbReference type="InterPro" id="IPR000644">
    <property type="entry name" value="CBS_dom"/>
</dbReference>
<dbReference type="InterPro" id="IPR046342">
    <property type="entry name" value="CBS_dom_sf"/>
</dbReference>
<dbReference type="SMART" id="SM00116">
    <property type="entry name" value="CBS"/>
    <property type="match status" value="2"/>
</dbReference>
<keyword evidence="4" id="KW-0677">Repeat</keyword>
<proteinExistence type="inferred from homology"/>
<comment type="caution">
    <text evidence="11">Lacks conserved residue(s) required for the propagation of feature annotation.</text>
</comment>
<evidence type="ECO:0000256" key="5">
    <source>
        <dbReference type="ARBA" id="ARBA00022989"/>
    </source>
</evidence>
<feature type="transmembrane region" description="Helical" evidence="11">
    <location>
        <begin position="282"/>
        <end position="305"/>
    </location>
</feature>
<evidence type="ECO:0000256" key="10">
    <source>
        <dbReference type="PROSITE-ProRule" id="PRU00703"/>
    </source>
</evidence>
<name>A0ABM1SQ80_LIMPO</name>
<comment type="subcellular location">
    <subcellularLocation>
        <location evidence="1 11">Membrane</location>
        <topology evidence="1 11">Multi-pass membrane protein</topology>
    </subcellularLocation>
</comment>
<keyword evidence="8 11" id="KW-0472">Membrane</keyword>
<reference evidence="14" key="1">
    <citation type="submission" date="2025-08" db="UniProtKB">
        <authorList>
            <consortium name="RefSeq"/>
        </authorList>
    </citation>
    <scope>IDENTIFICATION</scope>
    <source>
        <tissue evidence="14">Muscle</tissue>
    </source>
</reference>
<dbReference type="Pfam" id="PF00571">
    <property type="entry name" value="CBS"/>
    <property type="match status" value="1"/>
</dbReference>
<gene>
    <name evidence="14" type="primary">LOC106462744</name>
</gene>
<evidence type="ECO:0000313" key="14">
    <source>
        <dbReference type="RefSeq" id="XP_022245786.1"/>
    </source>
</evidence>
<dbReference type="PRINTS" id="PR00762">
    <property type="entry name" value="CLCHANNEL"/>
</dbReference>
<organism evidence="13 14">
    <name type="scientific">Limulus polyphemus</name>
    <name type="common">Atlantic horseshoe crab</name>
    <dbReference type="NCBI Taxonomy" id="6850"/>
    <lineage>
        <taxon>Eukaryota</taxon>
        <taxon>Metazoa</taxon>
        <taxon>Ecdysozoa</taxon>
        <taxon>Arthropoda</taxon>
        <taxon>Chelicerata</taxon>
        <taxon>Merostomata</taxon>
        <taxon>Xiphosura</taxon>
        <taxon>Limulidae</taxon>
        <taxon>Limulus</taxon>
    </lineage>
</organism>
<evidence type="ECO:0000256" key="8">
    <source>
        <dbReference type="ARBA" id="ARBA00023136"/>
    </source>
</evidence>
<dbReference type="GeneID" id="106462744"/>
<feature type="transmembrane region" description="Helical" evidence="11">
    <location>
        <begin position="161"/>
        <end position="184"/>
    </location>
</feature>
<keyword evidence="13" id="KW-1185">Reference proteome</keyword>
<evidence type="ECO:0000256" key="4">
    <source>
        <dbReference type="ARBA" id="ARBA00022737"/>
    </source>
</evidence>
<keyword evidence="5 11" id="KW-1133">Transmembrane helix</keyword>